<dbReference type="InterPro" id="IPR002937">
    <property type="entry name" value="Amino_oxidase"/>
</dbReference>
<gene>
    <name evidence="2" type="ORF">BHQ18_12260</name>
</gene>
<dbReference type="PANTHER" id="PTHR21197">
    <property type="entry name" value="UDP-GALACTOPYRANOSE MUTASE"/>
    <property type="match status" value="1"/>
</dbReference>
<evidence type="ECO:0000313" key="2">
    <source>
        <dbReference type="EMBL" id="ODQ90198.1"/>
    </source>
</evidence>
<dbReference type="EMBL" id="MIHA01000007">
    <property type="protein sequence ID" value="ODQ90198.1"/>
    <property type="molecule type" value="Genomic_DNA"/>
</dbReference>
<evidence type="ECO:0000259" key="1">
    <source>
        <dbReference type="Pfam" id="PF01593"/>
    </source>
</evidence>
<dbReference type="GO" id="GO:0050660">
    <property type="term" value="F:flavin adenine dinucleotide binding"/>
    <property type="evidence" value="ECO:0007669"/>
    <property type="project" value="TreeGrafter"/>
</dbReference>
<dbReference type="AlphaFoldDB" id="A0A1E3RK19"/>
<dbReference type="Gene3D" id="3.50.50.60">
    <property type="entry name" value="FAD/NAD(P)-binding domain"/>
    <property type="match status" value="1"/>
</dbReference>
<protein>
    <recommendedName>
        <fullName evidence="1">Amine oxidase domain-containing protein</fullName>
    </recommendedName>
</protein>
<organism evidence="2 3">
    <name type="scientific">Mycolicibacterium flavescens</name>
    <name type="common">Mycobacterium flavescens</name>
    <dbReference type="NCBI Taxonomy" id="1776"/>
    <lineage>
        <taxon>Bacteria</taxon>
        <taxon>Bacillati</taxon>
        <taxon>Actinomycetota</taxon>
        <taxon>Actinomycetes</taxon>
        <taxon>Mycobacteriales</taxon>
        <taxon>Mycobacteriaceae</taxon>
        <taxon>Mycolicibacterium</taxon>
    </lineage>
</organism>
<proteinExistence type="predicted"/>
<dbReference type="InterPro" id="IPR036188">
    <property type="entry name" value="FAD/NAD-bd_sf"/>
</dbReference>
<dbReference type="STRING" id="1776.BHQ18_12260"/>
<reference evidence="3" key="1">
    <citation type="submission" date="2016-09" db="EMBL/GenBank/DDBJ databases">
        <authorList>
            <person name="Greninger A.L."/>
            <person name="Jerome K.R."/>
            <person name="Mcnair B."/>
            <person name="Wallis C."/>
            <person name="Fang F."/>
        </authorList>
    </citation>
    <scope>NUCLEOTIDE SEQUENCE [LARGE SCALE GENOMIC DNA]</scope>
    <source>
        <strain evidence="3">M6</strain>
    </source>
</reference>
<comment type="caution">
    <text evidence="2">The sequence shown here is derived from an EMBL/GenBank/DDBJ whole genome shotgun (WGS) entry which is preliminary data.</text>
</comment>
<dbReference type="SUPFAM" id="SSF51905">
    <property type="entry name" value="FAD/NAD(P)-binding domain"/>
    <property type="match status" value="1"/>
</dbReference>
<dbReference type="GO" id="GO:0008767">
    <property type="term" value="F:UDP-galactopyranose mutase activity"/>
    <property type="evidence" value="ECO:0007669"/>
    <property type="project" value="TreeGrafter"/>
</dbReference>
<evidence type="ECO:0000313" key="3">
    <source>
        <dbReference type="Proteomes" id="UP000094053"/>
    </source>
</evidence>
<keyword evidence="3" id="KW-1185">Reference proteome</keyword>
<dbReference type="Pfam" id="PF01593">
    <property type="entry name" value="Amino_oxidase"/>
    <property type="match status" value="1"/>
</dbReference>
<dbReference type="GO" id="GO:0016491">
    <property type="term" value="F:oxidoreductase activity"/>
    <property type="evidence" value="ECO:0007669"/>
    <property type="project" value="InterPro"/>
</dbReference>
<sequence length="428" mass="47929">MVYDRNAHFGGHTASHVLAGGFIFDQGPHVSFATDERVQRILADAVDGHYEDVGIALDSYWQGRILTHPLQVNLHGLPPELIVRILLDMVAVSTEVSDESPPRDYESWLRRSYGDTFAETFPITYGQKYHTTSMANLTTDWLGPRMYRPSLEEALRGAVSTAPIRNLHYVTHFRYPTYGGYQSYLTSWVKRADVRLDHEVVRIDPRARTLRFANGHTAAYAELISSIPLPELIPRIDGVPDEVLDASRRLAFSSVVLVNLGIDRPGIGGQTHIRYVYDADIPFSRISFPHRLSPRVVPDGASAIQVEWYFSDKYRPLTTCPEALIAPTVAHLRSMGILKGGDMVLASEAVVARYANVIYDHDRTAALATIEEFLDQIGIHRCGRYGEWNHLWTDESFLSGERAAEAALGEARTARQPRIPYLESAGQA</sequence>
<accession>A0A1E3RK19</accession>
<dbReference type="Proteomes" id="UP000094053">
    <property type="component" value="Unassembled WGS sequence"/>
</dbReference>
<feature type="domain" description="Amine oxidase" evidence="1">
    <location>
        <begin position="2"/>
        <end position="407"/>
    </location>
</feature>
<dbReference type="PANTHER" id="PTHR21197:SF0">
    <property type="entry name" value="UDP-GALACTOPYRANOSE MUTASE"/>
    <property type="match status" value="1"/>
</dbReference>
<dbReference type="GO" id="GO:0005829">
    <property type="term" value="C:cytosol"/>
    <property type="evidence" value="ECO:0007669"/>
    <property type="project" value="TreeGrafter"/>
</dbReference>
<name>A0A1E3RK19_MYCFV</name>